<dbReference type="EMBL" id="BAAARJ010000004">
    <property type="protein sequence ID" value="GAA2604012.1"/>
    <property type="molecule type" value="Genomic_DNA"/>
</dbReference>
<evidence type="ECO:0000313" key="2">
    <source>
        <dbReference type="Proteomes" id="UP001501447"/>
    </source>
</evidence>
<keyword evidence="2" id="KW-1185">Reference proteome</keyword>
<protein>
    <submittedName>
        <fullName evidence="1">Uncharacterized protein</fullName>
    </submittedName>
</protein>
<evidence type="ECO:0000313" key="1">
    <source>
        <dbReference type="EMBL" id="GAA2604012.1"/>
    </source>
</evidence>
<name>A0ABN3PY04_9ACTN</name>
<comment type="caution">
    <text evidence="1">The sequence shown here is derived from an EMBL/GenBank/DDBJ whole genome shotgun (WGS) entry which is preliminary data.</text>
</comment>
<dbReference type="Proteomes" id="UP001501447">
    <property type="component" value="Unassembled WGS sequence"/>
</dbReference>
<sequence>MPHGNPRRVLRVPLVANALGEGMNNPTYRRLMRFLIDSPAGRRVIPHPAEGGTEYASVLRGHPLGSAVKCVVAHVRHEPENRHAVAMLPGEVYFNAAGSVVQPPAA</sequence>
<proteinExistence type="predicted"/>
<accession>A0ABN3PY04</accession>
<reference evidence="1 2" key="1">
    <citation type="journal article" date="2019" name="Int. J. Syst. Evol. Microbiol.">
        <title>The Global Catalogue of Microorganisms (GCM) 10K type strain sequencing project: providing services to taxonomists for standard genome sequencing and annotation.</title>
        <authorList>
            <consortium name="The Broad Institute Genomics Platform"/>
            <consortium name="The Broad Institute Genome Sequencing Center for Infectious Disease"/>
            <person name="Wu L."/>
            <person name="Ma J."/>
        </authorList>
    </citation>
    <scope>NUCLEOTIDE SEQUENCE [LARGE SCALE GENOMIC DNA]</scope>
    <source>
        <strain evidence="1 2">JCM 16373</strain>
    </source>
</reference>
<gene>
    <name evidence="1" type="ORF">GCM10009863_16970</name>
</gene>
<organism evidence="1 2">
    <name type="scientific">Streptomyces axinellae</name>
    <dbReference type="NCBI Taxonomy" id="552788"/>
    <lineage>
        <taxon>Bacteria</taxon>
        <taxon>Bacillati</taxon>
        <taxon>Actinomycetota</taxon>
        <taxon>Actinomycetes</taxon>
        <taxon>Kitasatosporales</taxon>
        <taxon>Streptomycetaceae</taxon>
        <taxon>Streptomyces</taxon>
    </lineage>
</organism>